<evidence type="ECO:0000256" key="1">
    <source>
        <dbReference type="SAM" id="Phobius"/>
    </source>
</evidence>
<comment type="caution">
    <text evidence="2">The sequence shown here is derived from an EMBL/GenBank/DDBJ whole genome shotgun (WGS) entry which is preliminary data.</text>
</comment>
<keyword evidence="1" id="KW-0812">Transmembrane</keyword>
<organism evidence="2 3">
    <name type="scientific">Catenuloplanes indicus</name>
    <dbReference type="NCBI Taxonomy" id="137267"/>
    <lineage>
        <taxon>Bacteria</taxon>
        <taxon>Bacillati</taxon>
        <taxon>Actinomycetota</taxon>
        <taxon>Actinomycetes</taxon>
        <taxon>Micromonosporales</taxon>
        <taxon>Micromonosporaceae</taxon>
        <taxon>Catenuloplanes</taxon>
    </lineage>
</organism>
<protein>
    <submittedName>
        <fullName evidence="2">Uncharacterized protein</fullName>
    </submittedName>
</protein>
<dbReference type="Proteomes" id="UP001240236">
    <property type="component" value="Unassembled WGS sequence"/>
</dbReference>
<feature type="transmembrane region" description="Helical" evidence="1">
    <location>
        <begin position="81"/>
        <end position="100"/>
    </location>
</feature>
<sequence>MTARTRVRRRLRSLATLELINIPLWAWVTFGVLDIAPTAPALTGFALFALLLLQGAAYWLAKLRQTGRTVPGLWFFRAARLINPALLLAGLLLTALTQSWPGLFFTAFATLEHINYFHTQLMHDTRADLHRLTRVGLRRSHLARDLAA</sequence>
<keyword evidence="1" id="KW-0472">Membrane</keyword>
<feature type="transmembrane region" description="Helical" evidence="1">
    <location>
        <begin position="12"/>
        <end position="33"/>
    </location>
</feature>
<dbReference type="AlphaFoldDB" id="A0AAE3W1I8"/>
<dbReference type="RefSeq" id="WP_307241093.1">
    <property type="nucleotide sequence ID" value="NZ_JAUSUZ010000001.1"/>
</dbReference>
<reference evidence="2 3" key="1">
    <citation type="submission" date="2023-07" db="EMBL/GenBank/DDBJ databases">
        <title>Sequencing the genomes of 1000 actinobacteria strains.</title>
        <authorList>
            <person name="Klenk H.-P."/>
        </authorList>
    </citation>
    <scope>NUCLEOTIDE SEQUENCE [LARGE SCALE GENOMIC DNA]</scope>
    <source>
        <strain evidence="2 3">DSM 44709</strain>
    </source>
</reference>
<dbReference type="EMBL" id="JAUSUZ010000001">
    <property type="protein sequence ID" value="MDQ0367207.1"/>
    <property type="molecule type" value="Genomic_DNA"/>
</dbReference>
<gene>
    <name evidence="2" type="ORF">J2S42_003876</name>
</gene>
<evidence type="ECO:0000313" key="3">
    <source>
        <dbReference type="Proteomes" id="UP001240236"/>
    </source>
</evidence>
<keyword evidence="1" id="KW-1133">Transmembrane helix</keyword>
<evidence type="ECO:0000313" key="2">
    <source>
        <dbReference type="EMBL" id="MDQ0367207.1"/>
    </source>
</evidence>
<accession>A0AAE3W1I8</accession>
<proteinExistence type="predicted"/>
<keyword evidence="3" id="KW-1185">Reference proteome</keyword>
<feature type="transmembrane region" description="Helical" evidence="1">
    <location>
        <begin position="39"/>
        <end position="60"/>
    </location>
</feature>
<name>A0AAE3W1I8_9ACTN</name>